<dbReference type="AlphaFoldDB" id="A0AAN1PP66"/>
<evidence type="ECO:0000313" key="2">
    <source>
        <dbReference type="Proteomes" id="UP000263418"/>
    </source>
</evidence>
<dbReference type="Proteomes" id="UP000263418">
    <property type="component" value="Chromosome 1"/>
</dbReference>
<accession>A0AAN1PP66</accession>
<dbReference type="EMBL" id="CP019290">
    <property type="protein sequence ID" value="AXX59826.1"/>
    <property type="molecule type" value="Genomic_DNA"/>
</dbReference>
<gene>
    <name evidence="1" type="ORF">FORC53_1487</name>
</gene>
<evidence type="ECO:0000313" key="1">
    <source>
        <dbReference type="EMBL" id="AXX59826.1"/>
    </source>
</evidence>
<protein>
    <submittedName>
        <fullName evidence="1">Uncharacterized protein</fullName>
    </submittedName>
</protein>
<name>A0AAN1PP66_VIBVL</name>
<organism evidence="1 2">
    <name type="scientific">Vibrio vulnificus</name>
    <dbReference type="NCBI Taxonomy" id="672"/>
    <lineage>
        <taxon>Bacteria</taxon>
        <taxon>Pseudomonadati</taxon>
        <taxon>Pseudomonadota</taxon>
        <taxon>Gammaproteobacteria</taxon>
        <taxon>Vibrionales</taxon>
        <taxon>Vibrionaceae</taxon>
        <taxon>Vibrio</taxon>
    </lineage>
</organism>
<proteinExistence type="predicted"/>
<reference evidence="1 2" key="1">
    <citation type="submission" date="2017-01" db="EMBL/GenBank/DDBJ databases">
        <title>Complete Genome Sequence of Vibrio vulnificus FORC_053.</title>
        <authorList>
            <consortium name="Food-borne Pathogen Omics Research Center"/>
            <person name="Chung H.Y."/>
            <person name="Na E.J."/>
            <person name="Song J.S."/>
            <person name="Kim H."/>
            <person name="Lee J.-H."/>
            <person name="Ryu S."/>
            <person name="Choi S.H."/>
        </authorList>
    </citation>
    <scope>NUCLEOTIDE SEQUENCE [LARGE SCALE GENOMIC DNA]</scope>
    <source>
        <strain evidence="1 2">FORC_053</strain>
    </source>
</reference>
<sequence>MYQSQMMAFNVNRLLLHAQGALSFGATEPIMCTFTLTQRLSRLTNHSASKINLAYSIG</sequence>